<dbReference type="GO" id="GO:0003712">
    <property type="term" value="F:transcription coregulator activity"/>
    <property type="evidence" value="ECO:0007669"/>
    <property type="project" value="InterPro"/>
</dbReference>
<name>A0A1A0H1W4_9ASCO</name>
<dbReference type="EMBL" id="LXTC01000009">
    <property type="protein sequence ID" value="OBA17953.1"/>
    <property type="molecule type" value="Genomic_DNA"/>
</dbReference>
<sequence>MLSESSLNNGIDYLSQNFLAPCSLEAMQWIASKISPQQNNNDIMVEMMLRIIEGNFGDAMSTDKSEQIFTSRMILNAISPRLLKKLKSFTGASATENIEKLSSILVKETNVEYCQYVDHPKHESSLMGDTMTNDLLNFLKKSKLASTESISEAWLKIKYKWRTLSANEACFTLLQQIEHNLGARGSMAYEDSKFIVDFFMFMITGSSSQDAGDISSLVDCLNCARPPKAPIFEAGKQFALTINDHHSSIFNENASTSSLNSPLQEENPRLREELMGDFEMGDLFEDMSEGFFDELMTLTNDPASSKPFVDVSDVYKQSVKHLSLLWRISECMVSPEFLKASSLISIARASLIEELRKWSPRL</sequence>
<dbReference type="AlphaFoldDB" id="A0A1A0H1W4"/>
<keyword evidence="1" id="KW-0010">Activator</keyword>
<gene>
    <name evidence="1" type="primary">MED5</name>
    <name evidence="2" type="ORF">METBIDRAFT_47819</name>
</gene>
<evidence type="ECO:0000256" key="1">
    <source>
        <dbReference type="RuleBase" id="RU364142"/>
    </source>
</evidence>
<dbReference type="STRING" id="869754.A0A1A0H1W4"/>
<dbReference type="RefSeq" id="XP_018709348.1">
    <property type="nucleotide sequence ID" value="XM_018858227.1"/>
</dbReference>
<accession>A0A1A0H1W4</accession>
<dbReference type="InterPro" id="IPR014801">
    <property type="entry name" value="Mediator_Med5_fun"/>
</dbReference>
<comment type="caution">
    <text evidence="2">The sequence shown here is derived from an EMBL/GenBank/DDBJ whole genome shotgun (WGS) entry which is preliminary data.</text>
</comment>
<comment type="function">
    <text evidence="1">Component of the Mediator complex, a coactivator involved in the regulated transcription of nearly all RNA polymerase II-dependent genes. Mediator functions as a bridge to convey information from gene-specific regulatory proteins to the basal RNA polymerase II transcription machinery. Mediator is recruited to promoters by direct interactions with regulatory proteins and serves as a scaffold for the assembly of a functional preinitiation complex with RNA polymerase II and the general transcription factors.</text>
</comment>
<evidence type="ECO:0000313" key="3">
    <source>
        <dbReference type="Proteomes" id="UP000092555"/>
    </source>
</evidence>
<proteinExistence type="inferred from homology"/>
<dbReference type="Pfam" id="PF08689">
    <property type="entry name" value="Med5"/>
    <property type="match status" value="1"/>
</dbReference>
<keyword evidence="1" id="KW-0805">Transcription regulation</keyword>
<comment type="subunit">
    <text evidence="1">Component of the Mediator complex.</text>
</comment>
<reference evidence="2 3" key="1">
    <citation type="submission" date="2016-05" db="EMBL/GenBank/DDBJ databases">
        <title>Comparative genomics of biotechnologically important yeasts.</title>
        <authorList>
            <consortium name="DOE Joint Genome Institute"/>
            <person name="Riley R."/>
            <person name="Haridas S."/>
            <person name="Wolfe K.H."/>
            <person name="Lopes M.R."/>
            <person name="Hittinger C.T."/>
            <person name="Goker M."/>
            <person name="Salamov A."/>
            <person name="Wisecaver J."/>
            <person name="Long T.M."/>
            <person name="Aerts A.L."/>
            <person name="Barry K."/>
            <person name="Choi C."/>
            <person name="Clum A."/>
            <person name="Coughlan A.Y."/>
            <person name="Deshpande S."/>
            <person name="Douglass A.P."/>
            <person name="Hanson S.J."/>
            <person name="Klenk H.-P."/>
            <person name="LaButti K."/>
            <person name="Lapidus A."/>
            <person name="Lindquist E."/>
            <person name="Lipzen A."/>
            <person name="Meier-kolthoff J.P."/>
            <person name="Ohm R.A."/>
            <person name="Otillar R.P."/>
            <person name="Pangilinan J."/>
            <person name="Peng Y."/>
            <person name="Rokas A."/>
            <person name="Rosa C.A."/>
            <person name="Scheuner C."/>
            <person name="Sibirny A.A."/>
            <person name="Slot J.C."/>
            <person name="Stielow J.B."/>
            <person name="Sun H."/>
            <person name="Kurtzman C.P."/>
            <person name="Blackwell M."/>
            <person name="Grigoriev I.V."/>
            <person name="Jeffries T.W."/>
        </authorList>
    </citation>
    <scope>NUCLEOTIDE SEQUENCE [LARGE SCALE GENOMIC DNA]</scope>
    <source>
        <strain evidence="2 3">NRRL YB-4993</strain>
    </source>
</reference>
<keyword evidence="1" id="KW-0539">Nucleus</keyword>
<comment type="similarity">
    <text evidence="1">Belongs to the Mediator complex subunit 5 family.</text>
</comment>
<comment type="subcellular location">
    <subcellularLocation>
        <location evidence="1">Nucleus</location>
    </subcellularLocation>
</comment>
<protein>
    <recommendedName>
        <fullName evidence="1">Mediator of RNA polymerase II transcription subunit 5</fullName>
    </recommendedName>
    <alternativeName>
        <fullName evidence="1">Mediator complex subunit 5</fullName>
    </alternativeName>
</protein>
<dbReference type="GO" id="GO:0016592">
    <property type="term" value="C:mediator complex"/>
    <property type="evidence" value="ECO:0007669"/>
    <property type="project" value="InterPro"/>
</dbReference>
<organism evidence="2 3">
    <name type="scientific">Metschnikowia bicuspidata var. bicuspidata NRRL YB-4993</name>
    <dbReference type="NCBI Taxonomy" id="869754"/>
    <lineage>
        <taxon>Eukaryota</taxon>
        <taxon>Fungi</taxon>
        <taxon>Dikarya</taxon>
        <taxon>Ascomycota</taxon>
        <taxon>Saccharomycotina</taxon>
        <taxon>Pichiomycetes</taxon>
        <taxon>Metschnikowiaceae</taxon>
        <taxon>Metschnikowia</taxon>
    </lineage>
</organism>
<evidence type="ECO:0000313" key="2">
    <source>
        <dbReference type="EMBL" id="OBA17953.1"/>
    </source>
</evidence>
<dbReference type="Proteomes" id="UP000092555">
    <property type="component" value="Unassembled WGS sequence"/>
</dbReference>
<keyword evidence="1" id="KW-0804">Transcription</keyword>
<dbReference type="GO" id="GO:0006357">
    <property type="term" value="P:regulation of transcription by RNA polymerase II"/>
    <property type="evidence" value="ECO:0007669"/>
    <property type="project" value="InterPro"/>
</dbReference>
<keyword evidence="3" id="KW-1185">Reference proteome</keyword>
<dbReference type="GeneID" id="30031203"/>